<dbReference type="RefSeq" id="WP_186859621.1">
    <property type="nucleotide sequence ID" value="NZ_JACOOO010000012.1"/>
</dbReference>
<protein>
    <submittedName>
        <fullName evidence="1">Uncharacterized protein</fullName>
    </submittedName>
</protein>
<accession>A0ABR7DB18</accession>
<comment type="caution">
    <text evidence="1">The sequence shown here is derived from an EMBL/GenBank/DDBJ whole genome shotgun (WGS) entry which is preliminary data.</text>
</comment>
<evidence type="ECO:0000313" key="1">
    <source>
        <dbReference type="EMBL" id="MBC5628585.1"/>
    </source>
</evidence>
<keyword evidence="2" id="KW-1185">Reference proteome</keyword>
<name>A0ABR7DB18_9CLOT</name>
<sequence length="506" mass="58451">MYKFKKLNSVDGFDYRNLDNARQNNYAWSISELNDYIYVGTGRNIPLTILQSIYPDINIPEIIRPISQDNLAEIWRYKKDGTKKWQCVYKAEPNSGITGIRFMIKAKSADSTPCLYASTYGVQVKVLKSYNGIDWFVMPYNALKGNSSRYMITIKGKLYLAVVDETNFSERPLIYRSRDPEYYPWQNITDTSNPHFNPNKNPKGGVSNMAIFNNRLYVSTTHSSGVQVWRSNKEVPEMNDWTLIVDKGFGDAENQYSLSIGVFNDHLYVSGTKPPPISWALPVGFDIIRIDKYDNWDLVIGGKPITPSIPSRGHRGRSISGYKSGFNNPFNVYAWQIQQYNDSLLISTFDDSNNMQVILDTLLANKCHFENKIGKRNTAIIIKTYKNIISLLNKYHYPFGFDLYKSNDGRCFRSVFKNGLGYRTNYGGRILYVGSNNELLIGTSNPFRGCQVWKGYEKQNSHCIRYKNFYNLYPYEYQKLQREISKNFGILKKYIPEIIKLLPNET</sequence>
<gene>
    <name evidence="1" type="ORF">H8S20_06700</name>
</gene>
<evidence type="ECO:0000313" key="2">
    <source>
        <dbReference type="Proteomes" id="UP000596929"/>
    </source>
</evidence>
<dbReference type="EMBL" id="JACOOO010000012">
    <property type="protein sequence ID" value="MBC5628585.1"/>
    <property type="molecule type" value="Genomic_DNA"/>
</dbReference>
<proteinExistence type="predicted"/>
<dbReference type="Proteomes" id="UP000596929">
    <property type="component" value="Unassembled WGS sequence"/>
</dbReference>
<reference evidence="1 2" key="1">
    <citation type="submission" date="2020-08" db="EMBL/GenBank/DDBJ databases">
        <title>Genome public.</title>
        <authorList>
            <person name="Liu C."/>
            <person name="Sun Q."/>
        </authorList>
    </citation>
    <scope>NUCLEOTIDE SEQUENCE [LARGE SCALE GENOMIC DNA]</scope>
    <source>
        <strain evidence="1 2">NSJ-6</strain>
    </source>
</reference>
<organism evidence="1 2">
    <name type="scientific">Clostridium hominis</name>
    <dbReference type="NCBI Taxonomy" id="2763036"/>
    <lineage>
        <taxon>Bacteria</taxon>
        <taxon>Bacillati</taxon>
        <taxon>Bacillota</taxon>
        <taxon>Clostridia</taxon>
        <taxon>Eubacteriales</taxon>
        <taxon>Clostridiaceae</taxon>
        <taxon>Clostridium</taxon>
    </lineage>
</organism>